<dbReference type="Proteomes" id="UP001595685">
    <property type="component" value="Unassembled WGS sequence"/>
</dbReference>
<feature type="compositionally biased region" description="Basic and acidic residues" evidence="1">
    <location>
        <begin position="87"/>
        <end position="96"/>
    </location>
</feature>
<evidence type="ECO:0000313" key="4">
    <source>
        <dbReference type="Proteomes" id="UP001595685"/>
    </source>
</evidence>
<feature type="domain" description="Helix-turn-helix" evidence="2">
    <location>
        <begin position="11"/>
        <end position="58"/>
    </location>
</feature>
<gene>
    <name evidence="3" type="ORF">ACFOLH_01915</name>
</gene>
<evidence type="ECO:0000256" key="1">
    <source>
        <dbReference type="SAM" id="MobiDB-lite"/>
    </source>
</evidence>
<evidence type="ECO:0000259" key="2">
    <source>
        <dbReference type="Pfam" id="PF12728"/>
    </source>
</evidence>
<protein>
    <submittedName>
        <fullName evidence="3">Helix-turn-helix transcriptional regulator</fullName>
    </submittedName>
</protein>
<dbReference type="NCBIfam" id="TIGR01764">
    <property type="entry name" value="excise"/>
    <property type="match status" value="1"/>
</dbReference>
<reference evidence="4" key="1">
    <citation type="journal article" date="2019" name="Int. J. Syst. Evol. Microbiol.">
        <title>The Global Catalogue of Microorganisms (GCM) 10K type strain sequencing project: providing services to taxonomists for standard genome sequencing and annotation.</title>
        <authorList>
            <consortium name="The Broad Institute Genomics Platform"/>
            <consortium name="The Broad Institute Genome Sequencing Center for Infectious Disease"/>
            <person name="Wu L."/>
            <person name="Ma J."/>
        </authorList>
    </citation>
    <scope>NUCLEOTIDE SEQUENCE [LARGE SCALE GENOMIC DNA]</scope>
    <source>
        <strain evidence="4">NCAIM B.02333</strain>
    </source>
</reference>
<dbReference type="InterPro" id="IPR010093">
    <property type="entry name" value="SinI_DNA-bd"/>
</dbReference>
<feature type="region of interest" description="Disordered" evidence="1">
    <location>
        <begin position="62"/>
        <end position="96"/>
    </location>
</feature>
<dbReference type="InterPro" id="IPR036388">
    <property type="entry name" value="WH-like_DNA-bd_sf"/>
</dbReference>
<dbReference type="SUPFAM" id="SSF46955">
    <property type="entry name" value="Putative DNA-binding domain"/>
    <property type="match status" value="1"/>
</dbReference>
<keyword evidence="4" id="KW-1185">Reference proteome</keyword>
<name>A0ABV7WBA1_9MICO</name>
<proteinExistence type="predicted"/>
<comment type="caution">
    <text evidence="3">The sequence shown here is derived from an EMBL/GenBank/DDBJ whole genome shotgun (WGS) entry which is preliminary data.</text>
</comment>
<accession>A0ABV7WBA1</accession>
<evidence type="ECO:0000313" key="3">
    <source>
        <dbReference type="EMBL" id="MFC3687093.1"/>
    </source>
</evidence>
<dbReference type="Gene3D" id="1.10.10.10">
    <property type="entry name" value="Winged helix-like DNA-binding domain superfamily/Winged helix DNA-binding domain"/>
    <property type="match status" value="1"/>
</dbReference>
<dbReference type="InterPro" id="IPR009061">
    <property type="entry name" value="DNA-bd_dom_put_sf"/>
</dbReference>
<dbReference type="Pfam" id="PF12728">
    <property type="entry name" value="HTH_17"/>
    <property type="match status" value="1"/>
</dbReference>
<dbReference type="InterPro" id="IPR041657">
    <property type="entry name" value="HTH_17"/>
</dbReference>
<dbReference type="EMBL" id="JBHRWW010000001">
    <property type="protein sequence ID" value="MFC3687093.1"/>
    <property type="molecule type" value="Genomic_DNA"/>
</dbReference>
<dbReference type="RefSeq" id="WP_340289399.1">
    <property type="nucleotide sequence ID" value="NZ_JBBEOI010000007.1"/>
</dbReference>
<organism evidence="3 4">
    <name type="scientific">Aquipuribacter hungaricus</name>
    <dbReference type="NCBI Taxonomy" id="545624"/>
    <lineage>
        <taxon>Bacteria</taxon>
        <taxon>Bacillati</taxon>
        <taxon>Actinomycetota</taxon>
        <taxon>Actinomycetes</taxon>
        <taxon>Micrococcales</taxon>
        <taxon>Intrasporangiaceae</taxon>
        <taxon>Aquipuribacter</taxon>
    </lineage>
</organism>
<sequence>MSLEEPAPLWSTEQLADYLGVAVPTVHALRRRGEAPPAYRVGRVLRFVPAEVDTWLHQLQDDMTDGGPAVEGTQVPTCSGEINRGTGRLDNEERQD</sequence>